<dbReference type="RefSeq" id="WP_123141509.1">
    <property type="nucleotide sequence ID" value="NZ_NRRH01000019.1"/>
</dbReference>
<dbReference type="CDD" id="cd07361">
    <property type="entry name" value="MEMO_like"/>
    <property type="match status" value="1"/>
</dbReference>
<proteinExistence type="inferred from homology"/>
<dbReference type="InterPro" id="IPR002737">
    <property type="entry name" value="MEMO1_fam"/>
</dbReference>
<dbReference type="PANTHER" id="PTHR11060:SF0">
    <property type="entry name" value="PROTEIN MEMO1"/>
    <property type="match status" value="1"/>
</dbReference>
<reference evidence="3 4" key="1">
    <citation type="submission" date="2019-03" db="EMBL/GenBank/DDBJ databases">
        <title>Genomic Encyclopedia of Type Strains, Phase IV (KMG-IV): sequencing the most valuable type-strain genomes for metagenomic binning, comparative biology and taxonomic classification.</title>
        <authorList>
            <person name="Goeker M."/>
        </authorList>
    </citation>
    <scope>NUCLEOTIDE SEQUENCE [LARGE SCALE GENOMIC DNA]</scope>
    <source>
        <strain evidence="3 4">DSM 203</strain>
    </source>
</reference>
<dbReference type="Pfam" id="PF01875">
    <property type="entry name" value="Memo"/>
    <property type="match status" value="1"/>
</dbReference>
<evidence type="ECO:0000313" key="3">
    <source>
        <dbReference type="EMBL" id="TCW36264.1"/>
    </source>
</evidence>
<evidence type="ECO:0000256" key="2">
    <source>
        <dbReference type="HAMAP-Rule" id="MF_00055"/>
    </source>
</evidence>
<dbReference type="Proteomes" id="UP000295247">
    <property type="component" value="Unassembled WGS sequence"/>
</dbReference>
<dbReference type="AlphaFoldDB" id="A0A4R4ABS7"/>
<organism evidence="3 4">
    <name type="scientific">Marichromatium gracile</name>
    <name type="common">Chromatium gracile</name>
    <dbReference type="NCBI Taxonomy" id="1048"/>
    <lineage>
        <taxon>Bacteria</taxon>
        <taxon>Pseudomonadati</taxon>
        <taxon>Pseudomonadota</taxon>
        <taxon>Gammaproteobacteria</taxon>
        <taxon>Chromatiales</taxon>
        <taxon>Chromatiaceae</taxon>
        <taxon>Marichromatium</taxon>
    </lineage>
</organism>
<comment type="caution">
    <text evidence="3">The sequence shown here is derived from an EMBL/GenBank/DDBJ whole genome shotgun (WGS) entry which is preliminary data.</text>
</comment>
<gene>
    <name evidence="3" type="ORF">EDC29_10447</name>
</gene>
<evidence type="ECO:0000313" key="4">
    <source>
        <dbReference type="Proteomes" id="UP000295247"/>
    </source>
</evidence>
<comment type="similarity">
    <text evidence="1 2">Belongs to the MEMO1 family.</text>
</comment>
<dbReference type="HAMAP" id="MF_00055">
    <property type="entry name" value="MEMO1"/>
    <property type="match status" value="1"/>
</dbReference>
<accession>A0A4R4ABS7</accession>
<dbReference type="EMBL" id="SMDC01000004">
    <property type="protein sequence ID" value="TCW36264.1"/>
    <property type="molecule type" value="Genomic_DNA"/>
</dbReference>
<dbReference type="NCBIfam" id="TIGR04336">
    <property type="entry name" value="AmmeMemoSam_B"/>
    <property type="match status" value="1"/>
</dbReference>
<name>A0A4R4ABS7_MARGR</name>
<sequence>MPQTRPPAVAGRFYPASPEALGAEIDGYLAVAATGPTPKAIVVPHAGYRYSGAIAGHAYAALGEARARIRRVVLLGPAHRVAVRGIATSAATAFATPLGEVVLDQVAIAQALAFDWVHTLEAAHAEEHSLEVQLPFLQRALDDFSLVPLVVGETPTAELVALLEALWGGAETLIVVSSDLSHYQLRAEAQALDRATSTAIERLDAAAITPDHACGCYPLRGLLALARRHGLAAHTLALGDSGAVSGTPQQVVGYGAYAFH</sequence>
<dbReference type="PANTHER" id="PTHR11060">
    <property type="entry name" value="PROTEIN MEMO1"/>
    <property type="match status" value="1"/>
</dbReference>
<dbReference type="Gene3D" id="3.40.830.10">
    <property type="entry name" value="LigB-like"/>
    <property type="match status" value="1"/>
</dbReference>
<protein>
    <recommendedName>
        <fullName evidence="2">MEMO1 family protein EDC29_10447</fullName>
    </recommendedName>
</protein>
<evidence type="ECO:0000256" key="1">
    <source>
        <dbReference type="ARBA" id="ARBA00006315"/>
    </source>
</evidence>